<organism evidence="1 2">
    <name type="scientific">Tritrichomonas musculus</name>
    <dbReference type="NCBI Taxonomy" id="1915356"/>
    <lineage>
        <taxon>Eukaryota</taxon>
        <taxon>Metamonada</taxon>
        <taxon>Parabasalia</taxon>
        <taxon>Tritrichomonadida</taxon>
        <taxon>Tritrichomonadidae</taxon>
        <taxon>Tritrichomonas</taxon>
    </lineage>
</organism>
<name>A0ABR2GR24_9EUKA</name>
<keyword evidence="2" id="KW-1185">Reference proteome</keyword>
<comment type="caution">
    <text evidence="1">The sequence shown here is derived from an EMBL/GenBank/DDBJ whole genome shotgun (WGS) entry which is preliminary data.</text>
</comment>
<dbReference type="InterPro" id="IPR053139">
    <property type="entry name" value="Surface_bspA-like"/>
</dbReference>
<evidence type="ECO:0000313" key="1">
    <source>
        <dbReference type="EMBL" id="KAK8836378.1"/>
    </source>
</evidence>
<dbReference type="Gene3D" id="3.80.10.10">
    <property type="entry name" value="Ribonuclease Inhibitor"/>
    <property type="match status" value="3"/>
</dbReference>
<dbReference type="InterPro" id="IPR032675">
    <property type="entry name" value="LRR_dom_sf"/>
</dbReference>
<accession>A0ABR2GR24</accession>
<protein>
    <submittedName>
        <fullName evidence="1">Uncharacterized protein</fullName>
    </submittedName>
</protein>
<dbReference type="Pfam" id="PF13306">
    <property type="entry name" value="LRR_5"/>
    <property type="match status" value="3"/>
</dbReference>
<dbReference type="PANTHER" id="PTHR45661">
    <property type="entry name" value="SURFACE ANTIGEN"/>
    <property type="match status" value="1"/>
</dbReference>
<dbReference type="Proteomes" id="UP001470230">
    <property type="component" value="Unassembled WGS sequence"/>
</dbReference>
<reference evidence="1 2" key="1">
    <citation type="submission" date="2024-04" db="EMBL/GenBank/DDBJ databases">
        <title>Tritrichomonas musculus Genome.</title>
        <authorList>
            <person name="Alves-Ferreira E."/>
            <person name="Grigg M."/>
            <person name="Lorenzi H."/>
            <person name="Galac M."/>
        </authorList>
    </citation>
    <scope>NUCLEOTIDE SEQUENCE [LARGE SCALE GENOMIC DNA]</scope>
    <source>
        <strain evidence="1 2">EAF2021</strain>
    </source>
</reference>
<dbReference type="InterPro" id="IPR026906">
    <property type="entry name" value="LRR_5"/>
</dbReference>
<dbReference type="EMBL" id="JAPFFF010000066">
    <property type="protein sequence ID" value="KAK8836378.1"/>
    <property type="molecule type" value="Genomic_DNA"/>
</dbReference>
<dbReference type="PANTHER" id="PTHR45661:SF3">
    <property type="entry name" value="IG-LIKE DOMAIN-CONTAINING PROTEIN"/>
    <property type="match status" value="1"/>
</dbReference>
<proteinExistence type="predicted"/>
<sequence>MRGNHATKEKNNFQLSLNSKIFYIPRDFCLLNEIDPSIYNQLFTNKFYEVKSYVDKKVLKEFINYLIYRKTPLIQYDNINDYEQLSQEFDVMKNIIQIFHKKAPNPNESYPFVIHLKNEKKLSNKKNKLEKKARKYKHAIYCLFEKYKITSLKELKEKFYDSYKYHADAEIEYYIELFLRKKVELNGVSYIINEDDKTVGVFKHSNYKKKIFIPKRIQYKGEEFPVTRIHRGSFMHSTTEEIVIPQKVQSIKKEAFTNCKSLEKIECLPNSELKKICKQAFIFSPLKKLSIPSSIEKFEDKWCINNDRELEITIIPNGTSNIVYYDKDFILGKSNSKSENFDVIVFASKDVRKVTIPSFITKIGSGCFSGCQKLVTIEFSDDSKLREIGMHAFRWSSLQEVTFPRHLFKIGKCAFHKCKKLKKVDFQKDSELLIIGKSSLSESSICDLSIPSSVVDIDENWICDSKKLKKIKIIENRIKNISYYLNDELIVGKSYSKSEIFDVIVFAPRTIENIAIPSFITCIASCAFGHCKDLKKVTFSEHSNLRCIEYCAFHKSSIKSIVIPPSVRKLCTCSFFECNKLKRIEFSNDSELETINSCAFCDCSLESISIPSKVTKIGSLAFYNCHLKTIDFASDSELKIIGKNAFVETKIRSIIIPPKVVRIDEDAFRDCSDLKIIEFADNLRLIQTKYDLFSCINEGFIMKPTKLGKR</sequence>
<dbReference type="SUPFAM" id="SSF52058">
    <property type="entry name" value="L domain-like"/>
    <property type="match status" value="2"/>
</dbReference>
<gene>
    <name evidence="1" type="ORF">M9Y10_039721</name>
</gene>
<evidence type="ECO:0000313" key="2">
    <source>
        <dbReference type="Proteomes" id="UP001470230"/>
    </source>
</evidence>